<dbReference type="SMART" id="SM00267">
    <property type="entry name" value="GGDEF"/>
    <property type="match status" value="1"/>
</dbReference>
<keyword evidence="1" id="KW-0812">Transmembrane</keyword>
<evidence type="ECO:0000259" key="5">
    <source>
        <dbReference type="PROSITE" id="PS50887"/>
    </source>
</evidence>
<dbReference type="PANTHER" id="PTHR44757">
    <property type="entry name" value="DIGUANYLATE CYCLASE DGCP"/>
    <property type="match status" value="1"/>
</dbReference>
<dbReference type="InterPro" id="IPR058544">
    <property type="entry name" value="ETR1_N"/>
</dbReference>
<dbReference type="SMART" id="SM00086">
    <property type="entry name" value="PAC"/>
    <property type="match status" value="2"/>
</dbReference>
<feature type="domain" description="GGDEF" evidence="5">
    <location>
        <begin position="385"/>
        <end position="522"/>
    </location>
</feature>
<evidence type="ECO:0000259" key="3">
    <source>
        <dbReference type="PROSITE" id="PS50113"/>
    </source>
</evidence>
<dbReference type="CDD" id="cd01948">
    <property type="entry name" value="EAL"/>
    <property type="match status" value="1"/>
</dbReference>
<dbReference type="SMART" id="SM00052">
    <property type="entry name" value="EAL"/>
    <property type="match status" value="1"/>
</dbReference>
<dbReference type="CDD" id="cd01949">
    <property type="entry name" value="GGDEF"/>
    <property type="match status" value="1"/>
</dbReference>
<dbReference type="InterPro" id="IPR035919">
    <property type="entry name" value="EAL_sf"/>
</dbReference>
<dbReference type="Gene3D" id="3.30.450.20">
    <property type="entry name" value="PAS domain"/>
    <property type="match status" value="2"/>
</dbReference>
<accession>A0ABV0JNM9</accession>
<feature type="transmembrane region" description="Helical" evidence="1">
    <location>
        <begin position="12"/>
        <end position="34"/>
    </location>
</feature>
<evidence type="ECO:0000259" key="2">
    <source>
        <dbReference type="PROSITE" id="PS50112"/>
    </source>
</evidence>
<dbReference type="InterPro" id="IPR029787">
    <property type="entry name" value="Nucleotide_cyclase"/>
</dbReference>
<evidence type="ECO:0000313" key="7">
    <source>
        <dbReference type="Proteomes" id="UP001442494"/>
    </source>
</evidence>
<dbReference type="NCBIfam" id="TIGR00254">
    <property type="entry name" value="GGDEF"/>
    <property type="match status" value="1"/>
</dbReference>
<feature type="domain" description="PAC" evidence="3">
    <location>
        <begin position="300"/>
        <end position="352"/>
    </location>
</feature>
<feature type="domain" description="PAS" evidence="2">
    <location>
        <begin position="227"/>
        <end position="298"/>
    </location>
</feature>
<feature type="domain" description="PAC" evidence="3">
    <location>
        <begin position="174"/>
        <end position="226"/>
    </location>
</feature>
<dbReference type="Pfam" id="PF00563">
    <property type="entry name" value="EAL"/>
    <property type="match status" value="1"/>
</dbReference>
<dbReference type="InterPro" id="IPR000014">
    <property type="entry name" value="PAS"/>
</dbReference>
<dbReference type="PANTHER" id="PTHR44757:SF2">
    <property type="entry name" value="BIOFILM ARCHITECTURE MAINTENANCE PROTEIN MBAA"/>
    <property type="match status" value="1"/>
</dbReference>
<dbReference type="PROSITE" id="PS50883">
    <property type="entry name" value="EAL"/>
    <property type="match status" value="1"/>
</dbReference>
<organism evidence="6 7">
    <name type="scientific">Funiculus sociatus GB2-A5</name>
    <dbReference type="NCBI Taxonomy" id="2933946"/>
    <lineage>
        <taxon>Bacteria</taxon>
        <taxon>Bacillati</taxon>
        <taxon>Cyanobacteriota</taxon>
        <taxon>Cyanophyceae</taxon>
        <taxon>Coleofasciculales</taxon>
        <taxon>Coleofasciculaceae</taxon>
        <taxon>Funiculus</taxon>
    </lineage>
</organism>
<dbReference type="Pfam" id="PF00990">
    <property type="entry name" value="GGDEF"/>
    <property type="match status" value="1"/>
</dbReference>
<feature type="domain" description="EAL" evidence="4">
    <location>
        <begin position="605"/>
        <end position="871"/>
    </location>
</feature>
<dbReference type="InterPro" id="IPR000700">
    <property type="entry name" value="PAS-assoc_C"/>
</dbReference>
<evidence type="ECO:0000313" key="6">
    <source>
        <dbReference type="EMBL" id="MEP0864714.1"/>
    </source>
</evidence>
<reference evidence="6 7" key="1">
    <citation type="submission" date="2022-04" db="EMBL/GenBank/DDBJ databases">
        <title>Positive selection, recombination, and allopatry shape intraspecific diversity of widespread and dominant cyanobacteria.</title>
        <authorList>
            <person name="Wei J."/>
            <person name="Shu W."/>
            <person name="Hu C."/>
        </authorList>
    </citation>
    <scope>NUCLEOTIDE SEQUENCE [LARGE SCALE GENOMIC DNA]</scope>
    <source>
        <strain evidence="6 7">GB2-A5</strain>
    </source>
</reference>
<dbReference type="Proteomes" id="UP001442494">
    <property type="component" value="Unassembled WGS sequence"/>
</dbReference>
<proteinExistence type="predicted"/>
<dbReference type="InterPro" id="IPR035965">
    <property type="entry name" value="PAS-like_dom_sf"/>
</dbReference>
<dbReference type="SUPFAM" id="SSF141868">
    <property type="entry name" value="EAL domain-like"/>
    <property type="match status" value="1"/>
</dbReference>
<dbReference type="PROSITE" id="PS50887">
    <property type="entry name" value="GGDEF"/>
    <property type="match status" value="1"/>
</dbReference>
<dbReference type="InterPro" id="IPR001610">
    <property type="entry name" value="PAC"/>
</dbReference>
<keyword evidence="7" id="KW-1185">Reference proteome</keyword>
<sequence>MLVYFVKQRRDIPFNWIFLLFGAFIVACGTGHLIEVWTLWHPDYWVSGFVKATTAGVSVYTAMELVPLIPQALALPSAAQLEVANHKLQREINERQQAESKIRFQARLLNAVQQAVIATDIDGRITYWNRFAQTLYGWSEAEVIGSKIAEIIAPPCVRSQALEIRSSLRTGESWSGEFLMQRRDGSTFPAMVTDSPIYNDKGELIGIIGISTDITYRVQAEEALRESEQRYRTLAENNTVGVWHLSEDGYTIYINPTMCSLLEIEEAGELAGKTFHDFFTPESLEKMANKHSKSLQGQPSSYEVDIIGKNGCQRTTAFSCTPLFSATGQLQSFIGAFTDITEQKWAEAQLRRNVFYDSLTNLPNRALLMSRLKDLIETAKGRPDYRFAVLFLDLDRFKLVNDCLGHFLGDQLLKAVAQRLQECLRPIDTVSRFGGDEFAILQDNIQDVSEAVHLAEQIHSALASPFYLDGHEVFTSASIGIAINRAGVKKLTMQAGLRTSEVVAQRYEVQTQLENSGAILKNSSSSSSLNPQPTLWEGEASTLLSTPLLRTEYNQPEDFLRDADIAMYRAKGEGKACHVVFDSTMHERAIAHLQLETDLRRAVEQLALDQQLSDRPDAYPTNCQFQLHYQPIVLLSTGRLAGFEALARWIHPTQGMISPVEFIPIAEETGLIVPLGWWILREACHQMRAWQQANGNSCNSLTISVNLSGKQFLQPDLVEQIDQILKDTGLQASCLKLEITESVLIENAEAATVSLEQLRSRQIELSLDDFGTGYSSLSYLHRFPINTLKIDRSFVSRLRTSGNSRQARLPLQIVQTIVTLAHNLGMDVVAEGIETPLELEQLRLLGCEHGQGYLFSKPLNAAAAEKFIYFR</sequence>
<dbReference type="EMBL" id="JAMPKK010000016">
    <property type="protein sequence ID" value="MEP0864714.1"/>
    <property type="molecule type" value="Genomic_DNA"/>
</dbReference>
<dbReference type="CDD" id="cd00130">
    <property type="entry name" value="PAS"/>
    <property type="match status" value="2"/>
</dbReference>
<feature type="domain" description="PAS" evidence="2">
    <location>
        <begin position="107"/>
        <end position="171"/>
    </location>
</feature>
<dbReference type="InterPro" id="IPR052155">
    <property type="entry name" value="Biofilm_reg_signaling"/>
</dbReference>
<evidence type="ECO:0000259" key="4">
    <source>
        <dbReference type="PROSITE" id="PS50883"/>
    </source>
</evidence>
<dbReference type="SUPFAM" id="SSF55073">
    <property type="entry name" value="Nucleotide cyclase"/>
    <property type="match status" value="1"/>
</dbReference>
<keyword evidence="1" id="KW-0472">Membrane</keyword>
<dbReference type="Pfam" id="PF13426">
    <property type="entry name" value="PAS_9"/>
    <property type="match status" value="2"/>
</dbReference>
<comment type="caution">
    <text evidence="6">The sequence shown here is derived from an EMBL/GenBank/DDBJ whole genome shotgun (WGS) entry which is preliminary data.</text>
</comment>
<protein>
    <submittedName>
        <fullName evidence="6">EAL domain-containing protein</fullName>
    </submittedName>
</protein>
<evidence type="ECO:0000256" key="1">
    <source>
        <dbReference type="SAM" id="Phobius"/>
    </source>
</evidence>
<dbReference type="SUPFAM" id="SSF55785">
    <property type="entry name" value="PYP-like sensor domain (PAS domain)"/>
    <property type="match status" value="2"/>
</dbReference>
<dbReference type="Gene3D" id="3.30.70.270">
    <property type="match status" value="2"/>
</dbReference>
<dbReference type="SMART" id="SM00091">
    <property type="entry name" value="PAS"/>
    <property type="match status" value="2"/>
</dbReference>
<dbReference type="InterPro" id="IPR043128">
    <property type="entry name" value="Rev_trsase/Diguanyl_cyclase"/>
</dbReference>
<dbReference type="PROSITE" id="PS50112">
    <property type="entry name" value="PAS"/>
    <property type="match status" value="2"/>
</dbReference>
<name>A0ABV0JNM9_9CYAN</name>
<dbReference type="PROSITE" id="PS50113">
    <property type="entry name" value="PAC"/>
    <property type="match status" value="2"/>
</dbReference>
<gene>
    <name evidence="6" type="ORF">NDI37_09550</name>
</gene>
<dbReference type="Gene3D" id="3.20.20.450">
    <property type="entry name" value="EAL domain"/>
    <property type="match status" value="1"/>
</dbReference>
<dbReference type="InterPro" id="IPR001633">
    <property type="entry name" value="EAL_dom"/>
</dbReference>
<dbReference type="PROSITE" id="PS51257">
    <property type="entry name" value="PROKAR_LIPOPROTEIN"/>
    <property type="match status" value="1"/>
</dbReference>
<keyword evidence="1" id="KW-1133">Transmembrane helix</keyword>
<dbReference type="NCBIfam" id="TIGR00229">
    <property type="entry name" value="sensory_box"/>
    <property type="match status" value="2"/>
</dbReference>
<dbReference type="Pfam" id="PF25487">
    <property type="entry name" value="ETR1_N"/>
    <property type="match status" value="1"/>
</dbReference>
<dbReference type="InterPro" id="IPR000160">
    <property type="entry name" value="GGDEF_dom"/>
</dbReference>